<evidence type="ECO:0000259" key="3">
    <source>
        <dbReference type="PROSITE" id="PS51459"/>
    </source>
</evidence>
<dbReference type="InterPro" id="IPR036388">
    <property type="entry name" value="WH-like_DNA-bd_sf"/>
</dbReference>
<feature type="active site" evidence="1">
    <location>
        <position position="207"/>
    </location>
</feature>
<dbReference type="InterPro" id="IPR025230">
    <property type="entry name" value="DUF4172"/>
</dbReference>
<dbReference type="Gene3D" id="1.10.10.10">
    <property type="entry name" value="Winged helix-like DNA-binding domain superfamily/Winged helix DNA-binding domain"/>
    <property type="match status" value="1"/>
</dbReference>
<dbReference type="SUPFAM" id="SSF46785">
    <property type="entry name" value="Winged helix' DNA-binding domain"/>
    <property type="match status" value="1"/>
</dbReference>
<sequence length="374" mass="43483">MYDDWIWKQPDWTTFTWKEEKILPLTRHIHQKVGILLGQSQYNPEKDHLTLDNLIANLVSSSAIENETLNVYSLRSSLAKRLGVSLEQPYPSSERSDGLANIMLDALNNFEQDLSAERLFQWHQWLFNESDWTTQRIRIGQLRGHEPMQVVSGRMDYPTVHFEAPPREGLEQRLNEFIQWFNNSRDYSLLDPLIRAGITHLWFVTLHPFDDGNGRITRTLTDLALAQMDQQSIRLYAMSPIILNKRKSYYEILEATQKSGSNITDWLLWFLQALNESLEQTLERIERTLFKSTFWQVFSEVDLQEGQRKVLNRLLDGGENGFEHGISASQYQKVAKVSRATATRHLTDLLEKGCIVKLEGGGRNTRYKVKRQGN</sequence>
<proteinExistence type="predicted"/>
<keyword evidence="2" id="KW-0067">ATP-binding</keyword>
<dbReference type="PANTHER" id="PTHR13504:SF33">
    <property type="entry name" value="FIC FAMILY PROTEIN"/>
    <property type="match status" value="1"/>
</dbReference>
<evidence type="ECO:0000256" key="1">
    <source>
        <dbReference type="PIRSR" id="PIRSR640198-1"/>
    </source>
</evidence>
<feature type="domain" description="Fido" evidence="3">
    <location>
        <begin position="114"/>
        <end position="272"/>
    </location>
</feature>
<dbReference type="EMBL" id="CP059558">
    <property type="protein sequence ID" value="QUY37631.1"/>
    <property type="molecule type" value="Genomic_DNA"/>
</dbReference>
<dbReference type="InterPro" id="IPR036390">
    <property type="entry name" value="WH_DNA-bd_sf"/>
</dbReference>
<dbReference type="InterPro" id="IPR003812">
    <property type="entry name" value="Fido"/>
</dbReference>
<gene>
    <name evidence="4" type="ORF">H2677_05505</name>
</gene>
<feature type="binding site" evidence="2">
    <location>
        <begin position="211"/>
        <end position="218"/>
    </location>
    <ligand>
        <name>ATP</name>
        <dbReference type="ChEBI" id="CHEBI:30616"/>
    </ligand>
</feature>
<dbReference type="SUPFAM" id="SSF140931">
    <property type="entry name" value="Fic-like"/>
    <property type="match status" value="1"/>
</dbReference>
<name>A0AAX1MJZ6_ACIJU</name>
<dbReference type="GO" id="GO:0005524">
    <property type="term" value="F:ATP binding"/>
    <property type="evidence" value="ECO:0007669"/>
    <property type="project" value="UniProtKB-KW"/>
</dbReference>
<dbReference type="PROSITE" id="PS51459">
    <property type="entry name" value="FIDO"/>
    <property type="match status" value="1"/>
</dbReference>
<reference evidence="4" key="1">
    <citation type="submission" date="2020-07" db="EMBL/GenBank/DDBJ databases">
        <title>Acinetobacter junii strain YR7 chromosome and plasmid pNDM-YR7.</title>
        <authorList>
            <person name="Tang B."/>
        </authorList>
    </citation>
    <scope>NUCLEOTIDE SEQUENCE</scope>
    <source>
        <strain evidence="4">YR7</strain>
    </source>
</reference>
<dbReference type="RefSeq" id="WP_212639319.1">
    <property type="nucleotide sequence ID" value="NZ_CP059558.1"/>
</dbReference>
<keyword evidence="2" id="KW-0547">Nucleotide-binding</keyword>
<evidence type="ECO:0000313" key="5">
    <source>
        <dbReference type="Proteomes" id="UP000679388"/>
    </source>
</evidence>
<dbReference type="Pfam" id="PF13776">
    <property type="entry name" value="DUF4172"/>
    <property type="match status" value="1"/>
</dbReference>
<dbReference type="InterPro" id="IPR036597">
    <property type="entry name" value="Fido-like_dom_sf"/>
</dbReference>
<feature type="binding site" evidence="2">
    <location>
        <begin position="249"/>
        <end position="250"/>
    </location>
    <ligand>
        <name>ATP</name>
        <dbReference type="ChEBI" id="CHEBI:30616"/>
    </ligand>
</feature>
<dbReference type="InterPro" id="IPR040198">
    <property type="entry name" value="Fido_containing"/>
</dbReference>
<dbReference type="AlphaFoldDB" id="A0AAX1MJZ6"/>
<evidence type="ECO:0000313" key="4">
    <source>
        <dbReference type="EMBL" id="QUY37631.1"/>
    </source>
</evidence>
<dbReference type="Gene3D" id="1.10.3290.10">
    <property type="entry name" value="Fido-like domain"/>
    <property type="match status" value="1"/>
</dbReference>
<evidence type="ECO:0000256" key="2">
    <source>
        <dbReference type="PIRSR" id="PIRSR640198-2"/>
    </source>
</evidence>
<accession>A0AAX1MJZ6</accession>
<dbReference type="PANTHER" id="PTHR13504">
    <property type="entry name" value="FIDO DOMAIN-CONTAINING PROTEIN DDB_G0283145"/>
    <property type="match status" value="1"/>
</dbReference>
<organism evidence="4 5">
    <name type="scientific">Acinetobacter junii</name>
    <dbReference type="NCBI Taxonomy" id="40215"/>
    <lineage>
        <taxon>Bacteria</taxon>
        <taxon>Pseudomonadati</taxon>
        <taxon>Pseudomonadota</taxon>
        <taxon>Gammaproteobacteria</taxon>
        <taxon>Moraxellales</taxon>
        <taxon>Moraxellaceae</taxon>
        <taxon>Acinetobacter</taxon>
    </lineage>
</organism>
<dbReference type="Proteomes" id="UP000679388">
    <property type="component" value="Chromosome"/>
</dbReference>
<protein>
    <submittedName>
        <fullName evidence="4">Fic family protein</fullName>
    </submittedName>
</protein>
<dbReference type="Pfam" id="PF02661">
    <property type="entry name" value="Fic"/>
    <property type="match status" value="1"/>
</dbReference>
<dbReference type="GeneID" id="70091964"/>